<dbReference type="GO" id="GO:0003700">
    <property type="term" value="F:DNA-binding transcription factor activity"/>
    <property type="evidence" value="ECO:0007669"/>
    <property type="project" value="InterPro"/>
</dbReference>
<name>A0A4R7J5L0_9ACTN</name>
<evidence type="ECO:0000313" key="6">
    <source>
        <dbReference type="Proteomes" id="UP000295371"/>
    </source>
</evidence>
<evidence type="ECO:0000256" key="1">
    <source>
        <dbReference type="ARBA" id="ARBA00023015"/>
    </source>
</evidence>
<evidence type="ECO:0000256" key="3">
    <source>
        <dbReference type="ARBA" id="ARBA00023163"/>
    </source>
</evidence>
<dbReference type="InterPro" id="IPR008920">
    <property type="entry name" value="TF_FadR/GntR_C"/>
</dbReference>
<keyword evidence="2 5" id="KW-0238">DNA-binding</keyword>
<dbReference type="Pfam" id="PF00392">
    <property type="entry name" value="GntR"/>
    <property type="match status" value="1"/>
</dbReference>
<reference evidence="5 6" key="1">
    <citation type="submission" date="2019-03" db="EMBL/GenBank/DDBJ databases">
        <title>Genomic Encyclopedia of Archaeal and Bacterial Type Strains, Phase II (KMG-II): from individual species to whole genera.</title>
        <authorList>
            <person name="Goeker M."/>
        </authorList>
    </citation>
    <scope>NUCLEOTIDE SEQUENCE [LARGE SCALE GENOMIC DNA]</scope>
    <source>
        <strain evidence="5 6">DSM 24323</strain>
    </source>
</reference>
<dbReference type="Pfam" id="PF07729">
    <property type="entry name" value="FCD"/>
    <property type="match status" value="1"/>
</dbReference>
<dbReference type="PRINTS" id="PR00035">
    <property type="entry name" value="HTHGNTR"/>
</dbReference>
<gene>
    <name evidence="5" type="ORF">CLV29_0211</name>
</gene>
<dbReference type="Proteomes" id="UP000295371">
    <property type="component" value="Unassembled WGS sequence"/>
</dbReference>
<sequence length="232" mass="25682">MNTTSIYVVHNSRMAPKNAQSSADTAYAHLKEAILDGELLGGTMVSEGSIADRLSMSRTPIREAFLRLQAEGWMRLYPKRGALVVEVHPHELEDILEARVVVESAAVRRFERSEVSLAQLRSDLLEQIALQRSTHATGDLGAFTAADAAFHWLIVKAGGNALLADFFATLRERQQRMTARSLWRRDDIAATVIAEHERLTDLIAMGDADAFAAALDTHVRGTHRQLLSPQSR</sequence>
<feature type="domain" description="HTH gntR-type" evidence="4">
    <location>
        <begin position="20"/>
        <end position="87"/>
    </location>
</feature>
<dbReference type="SMART" id="SM00895">
    <property type="entry name" value="FCD"/>
    <property type="match status" value="1"/>
</dbReference>
<keyword evidence="3" id="KW-0804">Transcription</keyword>
<dbReference type="SUPFAM" id="SSF48008">
    <property type="entry name" value="GntR ligand-binding domain-like"/>
    <property type="match status" value="1"/>
</dbReference>
<dbReference type="PANTHER" id="PTHR43537">
    <property type="entry name" value="TRANSCRIPTIONAL REGULATOR, GNTR FAMILY"/>
    <property type="match status" value="1"/>
</dbReference>
<dbReference type="InterPro" id="IPR000524">
    <property type="entry name" value="Tscrpt_reg_HTH_GntR"/>
</dbReference>
<dbReference type="SMART" id="SM00345">
    <property type="entry name" value="HTH_GNTR"/>
    <property type="match status" value="1"/>
</dbReference>
<keyword evidence="6" id="KW-1185">Reference proteome</keyword>
<proteinExistence type="predicted"/>
<evidence type="ECO:0000313" key="5">
    <source>
        <dbReference type="EMBL" id="TDT32630.1"/>
    </source>
</evidence>
<evidence type="ECO:0000259" key="4">
    <source>
        <dbReference type="PROSITE" id="PS50949"/>
    </source>
</evidence>
<accession>A0A4R7J5L0</accession>
<dbReference type="InterPro" id="IPR011711">
    <property type="entry name" value="GntR_C"/>
</dbReference>
<dbReference type="EMBL" id="SOAW01000001">
    <property type="protein sequence ID" value="TDT32630.1"/>
    <property type="molecule type" value="Genomic_DNA"/>
</dbReference>
<dbReference type="AlphaFoldDB" id="A0A4R7J5L0"/>
<dbReference type="Gene3D" id="1.10.10.10">
    <property type="entry name" value="Winged helix-like DNA-binding domain superfamily/Winged helix DNA-binding domain"/>
    <property type="match status" value="1"/>
</dbReference>
<dbReference type="InterPro" id="IPR036390">
    <property type="entry name" value="WH_DNA-bd_sf"/>
</dbReference>
<evidence type="ECO:0000256" key="2">
    <source>
        <dbReference type="ARBA" id="ARBA00023125"/>
    </source>
</evidence>
<organism evidence="5 6">
    <name type="scientific">Naumannella halotolerans</name>
    <dbReference type="NCBI Taxonomy" id="993414"/>
    <lineage>
        <taxon>Bacteria</taxon>
        <taxon>Bacillati</taxon>
        <taxon>Actinomycetota</taxon>
        <taxon>Actinomycetes</taxon>
        <taxon>Propionibacteriales</taxon>
        <taxon>Propionibacteriaceae</taxon>
        <taxon>Naumannella</taxon>
    </lineage>
</organism>
<comment type="caution">
    <text evidence="5">The sequence shown here is derived from an EMBL/GenBank/DDBJ whole genome shotgun (WGS) entry which is preliminary data.</text>
</comment>
<dbReference type="PANTHER" id="PTHR43537:SF24">
    <property type="entry name" value="GLUCONATE OPERON TRANSCRIPTIONAL REPRESSOR"/>
    <property type="match status" value="1"/>
</dbReference>
<dbReference type="InterPro" id="IPR036388">
    <property type="entry name" value="WH-like_DNA-bd_sf"/>
</dbReference>
<keyword evidence="1" id="KW-0805">Transcription regulation</keyword>
<dbReference type="Gene3D" id="1.20.120.530">
    <property type="entry name" value="GntR ligand-binding domain-like"/>
    <property type="match status" value="1"/>
</dbReference>
<dbReference type="PROSITE" id="PS50949">
    <property type="entry name" value="HTH_GNTR"/>
    <property type="match status" value="1"/>
</dbReference>
<dbReference type="SUPFAM" id="SSF46785">
    <property type="entry name" value="Winged helix' DNA-binding domain"/>
    <property type="match status" value="1"/>
</dbReference>
<dbReference type="GO" id="GO:0003677">
    <property type="term" value="F:DNA binding"/>
    <property type="evidence" value="ECO:0007669"/>
    <property type="project" value="UniProtKB-KW"/>
</dbReference>
<protein>
    <submittedName>
        <fullName evidence="5">DNA-binding GntR family transcriptional regulator</fullName>
    </submittedName>
</protein>